<feature type="signal peptide" evidence="1">
    <location>
        <begin position="1"/>
        <end position="22"/>
    </location>
</feature>
<keyword evidence="4" id="KW-1185">Reference proteome</keyword>
<evidence type="ECO:0000259" key="2">
    <source>
        <dbReference type="Pfam" id="PF13399"/>
    </source>
</evidence>
<evidence type="ECO:0000256" key="1">
    <source>
        <dbReference type="SAM" id="SignalP"/>
    </source>
</evidence>
<evidence type="ECO:0000313" key="3">
    <source>
        <dbReference type="EMBL" id="BAU57990.1"/>
    </source>
</evidence>
<proteinExistence type="predicted"/>
<dbReference type="RefSeq" id="WP_096409353.1">
    <property type="nucleotide sequence ID" value="NZ_AP017372.2"/>
</dbReference>
<feature type="domain" description="LytR/CpsA/Psr regulator C-terminal" evidence="2">
    <location>
        <begin position="315"/>
        <end position="400"/>
    </location>
</feature>
<protein>
    <recommendedName>
        <fullName evidence="2">LytR/CpsA/Psr regulator C-terminal domain-containing protein</fullName>
    </recommendedName>
</protein>
<dbReference type="Pfam" id="PF13399">
    <property type="entry name" value="LytR_C"/>
    <property type="match status" value="1"/>
</dbReference>
<dbReference type="AlphaFoldDB" id="A0A0X8X9G4"/>
<dbReference type="EMBL" id="AP017372">
    <property type="protein sequence ID" value="BAU57990.1"/>
    <property type="molecule type" value="Genomic_DNA"/>
</dbReference>
<keyword evidence="1" id="KW-0732">Signal</keyword>
<organism evidence="3 4">
    <name type="scientific">Halorhodospira halochloris</name>
    <name type="common">Ectothiorhodospira halochloris</name>
    <dbReference type="NCBI Taxonomy" id="1052"/>
    <lineage>
        <taxon>Bacteria</taxon>
        <taxon>Pseudomonadati</taxon>
        <taxon>Pseudomonadota</taxon>
        <taxon>Gammaproteobacteria</taxon>
        <taxon>Chromatiales</taxon>
        <taxon>Ectothiorhodospiraceae</taxon>
        <taxon>Halorhodospira</taxon>
    </lineage>
</organism>
<reference evidence="3" key="1">
    <citation type="submission" date="2016-02" db="EMBL/GenBank/DDBJ databases">
        <title>Halorhodospira halochloris DSM-1059 complete genome, version 2.</title>
        <authorList>
            <person name="Tsukatani Y."/>
        </authorList>
    </citation>
    <scope>NUCLEOTIDE SEQUENCE</scope>
    <source>
        <strain evidence="3">DSM 1059</strain>
    </source>
</reference>
<sequence>MKRKCLLSVALLAAATAGSGAAASPFPAQTDVLGSGSYDAQVTGGYINYSSKHGSVGDAIAGVRIGLDGPIDLTIVAPHRYDFETEDSGMRSSLSGVIAYQLFNGSDLKGTVQAYTTIAPSSEDRGLGSGSDNFGIRADIVNKTWWDGGRVHLRGSWEEVDQRRPDEDPGPGSYRSAGLLTLEAGAEFDIEDPNIKPYLGIRGTSGVESNPRSEQDSLSVRPGVSFNLDNNSHIHVISQLDLLQNGAEPESAIFVTFTYGHRAAAPQQRTTGVSASDHDDSISALEERLTNLARSVRNLEMRMLEEGEREPETAAVIILNQSGISELMPLVVDTISAINLTVTDSQDDPDSPTRDRTVIRYLEEHRDEAVQLARALPGNQLVDEREELPDGADIKVLIGFDIEGMLDQ</sequence>
<dbReference type="OrthoDB" id="9830729at2"/>
<dbReference type="KEGG" id="hhk:HH1059_12820"/>
<dbReference type="InterPro" id="IPR027381">
    <property type="entry name" value="LytR/CpsA/Psr_C"/>
</dbReference>
<accession>A0A0X8X9G4</accession>
<dbReference type="Proteomes" id="UP000218890">
    <property type="component" value="Chromosome"/>
</dbReference>
<feature type="chain" id="PRO_5007071602" description="LytR/CpsA/Psr regulator C-terminal domain-containing protein" evidence="1">
    <location>
        <begin position="23"/>
        <end position="408"/>
    </location>
</feature>
<gene>
    <name evidence="3" type="ORF">HH1059_12820</name>
</gene>
<name>A0A0X8X9G4_HALHR</name>
<evidence type="ECO:0000313" key="4">
    <source>
        <dbReference type="Proteomes" id="UP000218890"/>
    </source>
</evidence>